<dbReference type="Gene3D" id="3.40.1400.10">
    <property type="entry name" value="Sugar-phosphate isomerase, RpiB/LacA/LacB"/>
    <property type="match status" value="1"/>
</dbReference>
<dbReference type="RefSeq" id="WP_194268273.1">
    <property type="nucleotide sequence ID" value="NZ_VZCW01000031.1"/>
</dbReference>
<dbReference type="SUPFAM" id="SSF89623">
    <property type="entry name" value="Ribose/Galactose isomerase RpiB/AlsB"/>
    <property type="match status" value="1"/>
</dbReference>
<evidence type="ECO:0000313" key="2">
    <source>
        <dbReference type="EMBL" id="MQN11455.1"/>
    </source>
</evidence>
<accession>A0AA90UD24</accession>
<dbReference type="EMBL" id="VZCW01000031">
    <property type="protein sequence ID" value="MQN11455.1"/>
    <property type="molecule type" value="Genomic_DNA"/>
</dbReference>
<reference evidence="3" key="1">
    <citation type="submission" date="2019-09" db="EMBL/GenBank/DDBJ databases">
        <title>Distinct polysaccharide growth profiles of human intestinal Prevotella copri isolates.</title>
        <authorList>
            <person name="Fehlner-Peach H."/>
            <person name="Magnabosco C."/>
            <person name="Raghavan V."/>
            <person name="Scher J.U."/>
            <person name="Tett A."/>
            <person name="Cox L.M."/>
            <person name="Gottsegen C."/>
            <person name="Watters A."/>
            <person name="Wiltshire- Gordon J.D."/>
            <person name="Segata N."/>
            <person name="Bonneau R."/>
            <person name="Littman D.R."/>
        </authorList>
    </citation>
    <scope>NUCLEOTIDE SEQUENCE [LARGE SCALE GENOMIC DNA]</scope>
    <source>
        <strain evidence="3">iAQ1179</strain>
    </source>
</reference>
<dbReference type="Proteomes" id="UP000442105">
    <property type="component" value="Unassembled WGS sequence"/>
</dbReference>
<dbReference type="GO" id="GO:0016861">
    <property type="term" value="F:intramolecular oxidoreductase activity, interconverting aldoses and ketoses"/>
    <property type="evidence" value="ECO:0007669"/>
    <property type="project" value="UniProtKB-ARBA"/>
</dbReference>
<evidence type="ECO:0000313" key="3">
    <source>
        <dbReference type="Proteomes" id="UP000442105"/>
    </source>
</evidence>
<name>A0AA90UD24_9BACT</name>
<evidence type="ECO:0000256" key="1">
    <source>
        <dbReference type="ARBA" id="ARBA00008754"/>
    </source>
</evidence>
<feature type="non-terminal residue" evidence="2">
    <location>
        <position position="1"/>
    </location>
</feature>
<protein>
    <submittedName>
        <fullName evidence="2">RpiB/LacA/LacB family sugar-phosphate isomerase</fullName>
    </submittedName>
</protein>
<comment type="similarity">
    <text evidence="1">Belongs to the LacAB/RpiB family.</text>
</comment>
<dbReference type="GO" id="GO:0005975">
    <property type="term" value="P:carbohydrate metabolic process"/>
    <property type="evidence" value="ECO:0007669"/>
    <property type="project" value="InterPro"/>
</dbReference>
<sequence length="43" mass="4942">NVLVLPGRFIDNKTAEAILDEFFATTFEGGRHERRVKKIPVQK</sequence>
<dbReference type="Pfam" id="PF02502">
    <property type="entry name" value="LacAB_rpiB"/>
    <property type="match status" value="1"/>
</dbReference>
<dbReference type="AlphaFoldDB" id="A0AA90UD24"/>
<keyword evidence="2" id="KW-0413">Isomerase</keyword>
<dbReference type="InterPro" id="IPR036569">
    <property type="entry name" value="RpiB_LacA_LacB_sf"/>
</dbReference>
<comment type="caution">
    <text evidence="2">The sequence shown here is derived from an EMBL/GenBank/DDBJ whole genome shotgun (WGS) entry which is preliminary data.</text>
</comment>
<gene>
    <name evidence="2" type="ORF">F7D95_01190</name>
</gene>
<dbReference type="InterPro" id="IPR003500">
    <property type="entry name" value="RpiB_LacA_LacB"/>
</dbReference>
<organism evidence="2 3">
    <name type="scientific">Segatella copri</name>
    <dbReference type="NCBI Taxonomy" id="165179"/>
    <lineage>
        <taxon>Bacteria</taxon>
        <taxon>Pseudomonadati</taxon>
        <taxon>Bacteroidota</taxon>
        <taxon>Bacteroidia</taxon>
        <taxon>Bacteroidales</taxon>
        <taxon>Prevotellaceae</taxon>
        <taxon>Segatella</taxon>
    </lineage>
</organism>
<proteinExistence type="inferred from homology"/>